<dbReference type="SUPFAM" id="SSF54211">
    <property type="entry name" value="Ribosomal protein S5 domain 2-like"/>
    <property type="match status" value="1"/>
</dbReference>
<dbReference type="PIRSF" id="PIRSF010376">
    <property type="entry name" value="IspE"/>
    <property type="match status" value="1"/>
</dbReference>
<feature type="active site" evidence="9">
    <location>
        <position position="140"/>
    </location>
</feature>
<sequence>MTTVQARGYAKVNLHLGVGALREDGYHELSTIFQALDLYDEITLTTCVGDGVLSLDCSGAPGVPTDATNLLWQAVEKLYALHQGEPFGVQITLKKGIPTAGGMAGGSADAAAGLRAMNKLISPAVSEETLLALAAELGSDVPFTLVGGTQQATGRGEILTPVLSRGSYYWALAFSHEGLSTPTVFKKLDTLERTPVLAVEELKAALRSGDPHELAAYLHNDMQAAAISLQPRLRRVLAAGKNAGALAAIVSGSGPTCAFLCEDAHIAEEVAAELRLLGKAITACSPAPGARVEEVIE</sequence>
<protein>
    <recommendedName>
        <fullName evidence="3 9">4-diphosphocytidyl-2-C-methyl-D-erythritol kinase</fullName>
        <shortName evidence="9">CMK</shortName>
        <ecNumber evidence="2 9">2.7.1.148</ecNumber>
    </recommendedName>
    <alternativeName>
        <fullName evidence="8 9">4-(cytidine-5'-diphospho)-2-C-methyl-D-erythritol kinase</fullName>
    </alternativeName>
</protein>
<dbReference type="HOGENOM" id="CLU_053057_1_1_11"/>
<dbReference type="InterPro" id="IPR006204">
    <property type="entry name" value="GHMP_kinase_N_dom"/>
</dbReference>
<keyword evidence="4 9" id="KW-0808">Transferase</keyword>
<dbReference type="EC" id="2.7.1.148" evidence="2 9"/>
<reference evidence="13 15" key="2">
    <citation type="submission" date="2018-12" db="EMBL/GenBank/DDBJ databases">
        <authorList>
            <consortium name="Pathogen Informatics"/>
        </authorList>
    </citation>
    <scope>NUCLEOTIDE SEQUENCE [LARGE SCALE GENOMIC DNA]</scope>
    <source>
        <strain evidence="13 15">NCTC949</strain>
    </source>
</reference>
<evidence type="ECO:0000313" key="13">
    <source>
        <dbReference type="EMBL" id="VEH04278.1"/>
    </source>
</evidence>
<dbReference type="InterPro" id="IPR020568">
    <property type="entry name" value="Ribosomal_Su5_D2-typ_SF"/>
</dbReference>
<organism evidence="12 14">
    <name type="scientific">Corynebacterium kutscheri</name>
    <dbReference type="NCBI Taxonomy" id="35755"/>
    <lineage>
        <taxon>Bacteria</taxon>
        <taxon>Bacillati</taxon>
        <taxon>Actinomycetota</taxon>
        <taxon>Actinomycetes</taxon>
        <taxon>Mycobacteriales</taxon>
        <taxon>Corynebacteriaceae</taxon>
        <taxon>Corynebacterium</taxon>
    </lineage>
</organism>
<accession>A0A0F6TDQ0</accession>
<dbReference type="InterPro" id="IPR013750">
    <property type="entry name" value="GHMP_kinase_C_dom"/>
</dbReference>
<dbReference type="PANTHER" id="PTHR43527">
    <property type="entry name" value="4-DIPHOSPHOCYTIDYL-2-C-METHYL-D-ERYTHRITOL KINASE, CHLOROPLASTIC"/>
    <property type="match status" value="1"/>
</dbReference>
<evidence type="ECO:0000259" key="10">
    <source>
        <dbReference type="Pfam" id="PF00288"/>
    </source>
</evidence>
<dbReference type="EMBL" id="LR134377">
    <property type="protein sequence ID" value="VEH04278.1"/>
    <property type="molecule type" value="Genomic_DNA"/>
</dbReference>
<dbReference type="NCBIfam" id="NF002870">
    <property type="entry name" value="PRK03188.1"/>
    <property type="match status" value="1"/>
</dbReference>
<evidence type="ECO:0000256" key="6">
    <source>
        <dbReference type="ARBA" id="ARBA00022777"/>
    </source>
</evidence>
<evidence type="ECO:0000256" key="4">
    <source>
        <dbReference type="ARBA" id="ARBA00022679"/>
    </source>
</evidence>
<dbReference type="UniPathway" id="UPA00056">
    <property type="reaction ID" value="UER00094"/>
</dbReference>
<dbReference type="Pfam" id="PF00288">
    <property type="entry name" value="GHMP_kinases_N"/>
    <property type="match status" value="1"/>
</dbReference>
<dbReference type="InterPro" id="IPR036554">
    <property type="entry name" value="GHMP_kinase_C_sf"/>
</dbReference>
<proteinExistence type="inferred from homology"/>
<evidence type="ECO:0000256" key="8">
    <source>
        <dbReference type="ARBA" id="ARBA00032554"/>
    </source>
</evidence>
<dbReference type="EMBL" id="CP011312">
    <property type="protein sequence ID" value="AKE41816.1"/>
    <property type="molecule type" value="Genomic_DNA"/>
</dbReference>
<feature type="domain" description="GHMP kinase N-terminal" evidence="10">
    <location>
        <begin position="69"/>
        <end position="148"/>
    </location>
</feature>
<dbReference type="GO" id="GO:0050515">
    <property type="term" value="F:4-(cytidine 5'-diphospho)-2-C-methyl-D-erythritol kinase activity"/>
    <property type="evidence" value="ECO:0007669"/>
    <property type="project" value="UniProtKB-UniRule"/>
</dbReference>
<evidence type="ECO:0000313" key="14">
    <source>
        <dbReference type="Proteomes" id="UP000033457"/>
    </source>
</evidence>
<dbReference type="GO" id="GO:0016114">
    <property type="term" value="P:terpenoid biosynthetic process"/>
    <property type="evidence" value="ECO:0007669"/>
    <property type="project" value="UniProtKB-UniRule"/>
</dbReference>
<comment type="catalytic activity">
    <reaction evidence="9">
        <text>4-CDP-2-C-methyl-D-erythritol + ATP = 4-CDP-2-C-methyl-D-erythritol 2-phosphate + ADP + H(+)</text>
        <dbReference type="Rhea" id="RHEA:18437"/>
        <dbReference type="ChEBI" id="CHEBI:15378"/>
        <dbReference type="ChEBI" id="CHEBI:30616"/>
        <dbReference type="ChEBI" id="CHEBI:57823"/>
        <dbReference type="ChEBI" id="CHEBI:57919"/>
        <dbReference type="ChEBI" id="CHEBI:456216"/>
        <dbReference type="EC" id="2.7.1.148"/>
    </reaction>
</comment>
<evidence type="ECO:0000256" key="7">
    <source>
        <dbReference type="ARBA" id="ARBA00022840"/>
    </source>
</evidence>
<evidence type="ECO:0000259" key="11">
    <source>
        <dbReference type="Pfam" id="PF08544"/>
    </source>
</evidence>
<dbReference type="PANTHER" id="PTHR43527:SF2">
    <property type="entry name" value="4-DIPHOSPHOCYTIDYL-2-C-METHYL-D-ERYTHRITOL KINASE, CHLOROPLASTIC"/>
    <property type="match status" value="1"/>
</dbReference>
<dbReference type="SUPFAM" id="SSF55060">
    <property type="entry name" value="GHMP Kinase, C-terminal domain"/>
    <property type="match status" value="1"/>
</dbReference>
<feature type="binding site" evidence="9">
    <location>
        <begin position="98"/>
        <end position="108"/>
    </location>
    <ligand>
        <name>ATP</name>
        <dbReference type="ChEBI" id="CHEBI:30616"/>
    </ligand>
</feature>
<evidence type="ECO:0000313" key="12">
    <source>
        <dbReference type="EMBL" id="AKE41816.1"/>
    </source>
</evidence>
<name>A0A0F6TDQ0_9CORY</name>
<keyword evidence="5 9" id="KW-0547">Nucleotide-binding</keyword>
<dbReference type="NCBIfam" id="TIGR00154">
    <property type="entry name" value="ispE"/>
    <property type="match status" value="1"/>
</dbReference>
<dbReference type="GO" id="GO:0005524">
    <property type="term" value="F:ATP binding"/>
    <property type="evidence" value="ECO:0007669"/>
    <property type="project" value="UniProtKB-UniRule"/>
</dbReference>
<dbReference type="InterPro" id="IPR014721">
    <property type="entry name" value="Ribsml_uS5_D2-typ_fold_subgr"/>
</dbReference>
<reference evidence="12 14" key="1">
    <citation type="journal article" date="2015" name="Genome Announc.">
        <title>Complete Genome Sequence of Corynebacterium kutscheri DSM 20755, a Corynebacterial Type Strain with Remarkably Low G+C Content of Chromosomal DNA.</title>
        <authorList>
            <person name="Ruckert C."/>
            <person name="Albersmeier A."/>
            <person name="Winkler A."/>
            <person name="Tauch A."/>
        </authorList>
    </citation>
    <scope>NUCLEOTIDE SEQUENCE [LARGE SCALE GENOMIC DNA]</scope>
    <source>
        <strain evidence="12 14">DSM 20755</strain>
    </source>
</reference>
<dbReference type="Gene3D" id="3.30.230.10">
    <property type="match status" value="1"/>
</dbReference>
<comment type="similarity">
    <text evidence="1 9">Belongs to the GHMP kinase family. IspE subfamily.</text>
</comment>
<dbReference type="InterPro" id="IPR004424">
    <property type="entry name" value="IspE"/>
</dbReference>
<keyword evidence="9" id="KW-0414">Isoprene biosynthesis</keyword>
<comment type="pathway">
    <text evidence="9">Isoprenoid biosynthesis; isopentenyl diphosphate biosynthesis via DXP pathway; isopentenyl diphosphate from 1-deoxy-D-xylulose 5-phosphate: step 3/6.</text>
</comment>
<evidence type="ECO:0000256" key="3">
    <source>
        <dbReference type="ARBA" id="ARBA00017473"/>
    </source>
</evidence>
<gene>
    <name evidence="9 12" type="primary">ispE</name>
    <name evidence="13" type="ORF">NCTC949_00009</name>
    <name evidence="12" type="ORF">UL82_08295</name>
</gene>
<dbReference type="AlphaFoldDB" id="A0A0F6TDQ0"/>
<evidence type="ECO:0000256" key="2">
    <source>
        <dbReference type="ARBA" id="ARBA00012052"/>
    </source>
</evidence>
<dbReference type="OrthoDB" id="3173073at2"/>
<evidence type="ECO:0000256" key="9">
    <source>
        <dbReference type="HAMAP-Rule" id="MF_00061"/>
    </source>
</evidence>
<dbReference type="HAMAP" id="MF_00061">
    <property type="entry name" value="IspE"/>
    <property type="match status" value="1"/>
</dbReference>
<dbReference type="Pfam" id="PF08544">
    <property type="entry name" value="GHMP_kinases_C"/>
    <property type="match status" value="1"/>
</dbReference>
<dbReference type="KEGG" id="cku:UL82_08295"/>
<feature type="active site" evidence="9">
    <location>
        <position position="11"/>
    </location>
</feature>
<feature type="domain" description="GHMP kinase C-terminal" evidence="11">
    <location>
        <begin position="203"/>
        <end position="275"/>
    </location>
</feature>
<evidence type="ECO:0000256" key="1">
    <source>
        <dbReference type="ARBA" id="ARBA00009684"/>
    </source>
</evidence>
<comment type="function">
    <text evidence="9">Catalyzes the phosphorylation of the position 2 hydroxy group of 4-diphosphocytidyl-2C-methyl-D-erythritol.</text>
</comment>
<evidence type="ECO:0000256" key="5">
    <source>
        <dbReference type="ARBA" id="ARBA00022741"/>
    </source>
</evidence>
<dbReference type="GO" id="GO:0019288">
    <property type="term" value="P:isopentenyl diphosphate biosynthetic process, methylerythritol 4-phosphate pathway"/>
    <property type="evidence" value="ECO:0007669"/>
    <property type="project" value="UniProtKB-UniRule"/>
</dbReference>
<keyword evidence="7 9" id="KW-0067">ATP-binding</keyword>
<dbReference type="Gene3D" id="3.30.70.890">
    <property type="entry name" value="GHMP kinase, C-terminal domain"/>
    <property type="match status" value="1"/>
</dbReference>
<dbReference type="Proteomes" id="UP000271380">
    <property type="component" value="Chromosome"/>
</dbReference>
<evidence type="ECO:0000313" key="15">
    <source>
        <dbReference type="Proteomes" id="UP000271380"/>
    </source>
</evidence>
<dbReference type="STRING" id="35755.UL82_08295"/>
<keyword evidence="6 9" id="KW-0418">Kinase</keyword>
<keyword evidence="14" id="KW-1185">Reference proteome</keyword>
<dbReference type="RefSeq" id="WP_046440281.1">
    <property type="nucleotide sequence ID" value="NZ_CP011312.1"/>
</dbReference>
<dbReference type="Proteomes" id="UP000033457">
    <property type="component" value="Chromosome"/>
</dbReference>